<proteinExistence type="predicted"/>
<gene>
    <name evidence="1" type="ORF">M8818_006282</name>
</gene>
<comment type="caution">
    <text evidence="1">The sequence shown here is derived from an EMBL/GenBank/DDBJ whole genome shotgun (WGS) entry which is preliminary data.</text>
</comment>
<accession>A0ACC3S8D2</accession>
<organism evidence="1 2">
    <name type="scientific">Zalaria obscura</name>
    <dbReference type="NCBI Taxonomy" id="2024903"/>
    <lineage>
        <taxon>Eukaryota</taxon>
        <taxon>Fungi</taxon>
        <taxon>Dikarya</taxon>
        <taxon>Ascomycota</taxon>
        <taxon>Pezizomycotina</taxon>
        <taxon>Dothideomycetes</taxon>
        <taxon>Dothideomycetidae</taxon>
        <taxon>Dothideales</taxon>
        <taxon>Zalariaceae</taxon>
        <taxon>Zalaria</taxon>
    </lineage>
</organism>
<evidence type="ECO:0000313" key="1">
    <source>
        <dbReference type="EMBL" id="KAK8200962.1"/>
    </source>
</evidence>
<reference evidence="1" key="1">
    <citation type="submission" date="2024-02" db="EMBL/GenBank/DDBJ databases">
        <title>Metagenome Assembled Genome of Zalaria obscura JY119.</title>
        <authorList>
            <person name="Vighnesh L."/>
            <person name="Jagadeeshwari U."/>
            <person name="Venkata Ramana C."/>
            <person name="Sasikala C."/>
        </authorList>
    </citation>
    <scope>NUCLEOTIDE SEQUENCE</scope>
    <source>
        <strain evidence="1">JY119</strain>
    </source>
</reference>
<protein>
    <submittedName>
        <fullName evidence="1">Uncharacterized protein</fullName>
    </submittedName>
</protein>
<dbReference type="EMBL" id="JAMKPW020000038">
    <property type="protein sequence ID" value="KAK8200962.1"/>
    <property type="molecule type" value="Genomic_DNA"/>
</dbReference>
<sequence length="122" mass="13645">MTLPYISEVTVVGVPDDEFGQRVAAAVVLRKDNLPEISLSDGARSKAKWNVDIGQLREDLGDRLARYKMPTLLTVVEEELPRGSTGKINKKILGPKLFPQDYRSLENVQVWNPPTCSVRPKL</sequence>
<keyword evidence="2" id="KW-1185">Reference proteome</keyword>
<dbReference type="Proteomes" id="UP001320706">
    <property type="component" value="Unassembled WGS sequence"/>
</dbReference>
<evidence type="ECO:0000313" key="2">
    <source>
        <dbReference type="Proteomes" id="UP001320706"/>
    </source>
</evidence>
<name>A0ACC3S8D2_9PEZI</name>